<dbReference type="CDD" id="cd07377">
    <property type="entry name" value="WHTH_GntR"/>
    <property type="match status" value="1"/>
</dbReference>
<dbReference type="KEGG" id="cmag:CBW24_15865"/>
<dbReference type="GO" id="GO:0003700">
    <property type="term" value="F:DNA-binding transcription factor activity"/>
    <property type="evidence" value="ECO:0007669"/>
    <property type="project" value="InterPro"/>
</dbReference>
<evidence type="ECO:0000256" key="2">
    <source>
        <dbReference type="ARBA" id="ARBA00023125"/>
    </source>
</evidence>
<evidence type="ECO:0000256" key="1">
    <source>
        <dbReference type="ARBA" id="ARBA00023015"/>
    </source>
</evidence>
<evidence type="ECO:0000313" key="5">
    <source>
        <dbReference type="EMBL" id="ATI43624.1"/>
    </source>
</evidence>
<reference evidence="5 6" key="1">
    <citation type="submission" date="2017-05" db="EMBL/GenBank/DDBJ databases">
        <title>Comparative genomic and metabolic analysis of manganese-oxidizing mechanisms in Celeribater manganoxidans DY25T: its adaption to the environment of polymetallic nodule.</title>
        <authorList>
            <person name="Wang X."/>
        </authorList>
    </citation>
    <scope>NUCLEOTIDE SEQUENCE [LARGE SCALE GENOMIC DNA]</scope>
    <source>
        <strain evidence="5 6">DY25</strain>
        <plasmid evidence="6">pdy25-a</plasmid>
    </source>
</reference>
<dbReference type="PANTHER" id="PTHR43537">
    <property type="entry name" value="TRANSCRIPTIONAL REGULATOR, GNTR FAMILY"/>
    <property type="match status" value="1"/>
</dbReference>
<evidence type="ECO:0000259" key="4">
    <source>
        <dbReference type="PROSITE" id="PS50949"/>
    </source>
</evidence>
<dbReference type="SMART" id="SM00895">
    <property type="entry name" value="FCD"/>
    <property type="match status" value="1"/>
</dbReference>
<keyword evidence="1" id="KW-0805">Transcription regulation</keyword>
<evidence type="ECO:0000256" key="3">
    <source>
        <dbReference type="ARBA" id="ARBA00023163"/>
    </source>
</evidence>
<dbReference type="OrthoDB" id="8638122at2"/>
<geneLocation type="plasmid" evidence="6">
    <name>pdy25-a</name>
</geneLocation>
<protein>
    <recommendedName>
        <fullName evidence="4">HTH gntR-type domain-containing protein</fullName>
    </recommendedName>
</protein>
<gene>
    <name evidence="5" type="ORF">CBW24_15865</name>
</gene>
<keyword evidence="5" id="KW-0614">Plasmid</keyword>
<feature type="domain" description="HTH gntR-type" evidence="4">
    <location>
        <begin position="42"/>
        <end position="109"/>
    </location>
</feature>
<dbReference type="SUPFAM" id="SSF46785">
    <property type="entry name" value="Winged helix' DNA-binding domain"/>
    <property type="match status" value="1"/>
</dbReference>
<dbReference type="InterPro" id="IPR036388">
    <property type="entry name" value="WH-like_DNA-bd_sf"/>
</dbReference>
<dbReference type="Pfam" id="PF00392">
    <property type="entry name" value="GntR"/>
    <property type="match status" value="1"/>
</dbReference>
<dbReference type="EMBL" id="CP021405">
    <property type="protein sequence ID" value="ATI43624.1"/>
    <property type="molecule type" value="Genomic_DNA"/>
</dbReference>
<keyword evidence="3" id="KW-0804">Transcription</keyword>
<proteinExistence type="predicted"/>
<dbReference type="InterPro" id="IPR008920">
    <property type="entry name" value="TF_FadR/GntR_C"/>
</dbReference>
<dbReference type="InterPro" id="IPR000524">
    <property type="entry name" value="Tscrpt_reg_HTH_GntR"/>
</dbReference>
<dbReference type="SUPFAM" id="SSF48008">
    <property type="entry name" value="GntR ligand-binding domain-like"/>
    <property type="match status" value="1"/>
</dbReference>
<dbReference type="InterPro" id="IPR036390">
    <property type="entry name" value="WH_DNA-bd_sf"/>
</dbReference>
<dbReference type="Pfam" id="PF07729">
    <property type="entry name" value="FCD"/>
    <property type="match status" value="1"/>
</dbReference>
<evidence type="ECO:0000313" key="6">
    <source>
        <dbReference type="Proteomes" id="UP000219050"/>
    </source>
</evidence>
<dbReference type="AlphaFoldDB" id="A0A291M3Y7"/>
<dbReference type="PROSITE" id="PS50949">
    <property type="entry name" value="HTH_GNTR"/>
    <property type="match status" value="1"/>
</dbReference>
<dbReference type="PANTHER" id="PTHR43537:SF24">
    <property type="entry name" value="GLUCONATE OPERON TRANSCRIPTIONAL REPRESSOR"/>
    <property type="match status" value="1"/>
</dbReference>
<name>A0A291M3Y7_9RHOB</name>
<dbReference type="SMART" id="SM00345">
    <property type="entry name" value="HTH_GNTR"/>
    <property type="match status" value="1"/>
</dbReference>
<sequence length="249" mass="28081">MRMCRQTVNTMNTVDTLSAKEFGGGMDISNDTRSRLAARRDRSLTSIVRDKLEELILRGKLVAGTRLNEQALAKELGVSRGPIREAARLLEREGLVSSVANQGVFVRQLSIEEALELYDLRAYIAGYACARLADRASDAEKAEMRGLVEEMDRCIETNDEARYFELNLQFHDRIAELSDGSRTLALYTSLGKEVRLLRRRVLRGGASMNFSNEEHKQILEAIETGDARAAREAAEQHHINGKRRWLDTL</sequence>
<keyword evidence="2" id="KW-0238">DNA-binding</keyword>
<dbReference type="PRINTS" id="PR00035">
    <property type="entry name" value="HTHGNTR"/>
</dbReference>
<dbReference type="Gene3D" id="1.10.10.10">
    <property type="entry name" value="Winged helix-like DNA-binding domain superfamily/Winged helix DNA-binding domain"/>
    <property type="match status" value="1"/>
</dbReference>
<keyword evidence="6" id="KW-1185">Reference proteome</keyword>
<dbReference type="GO" id="GO:0003677">
    <property type="term" value="F:DNA binding"/>
    <property type="evidence" value="ECO:0007669"/>
    <property type="project" value="UniProtKB-KW"/>
</dbReference>
<dbReference type="InterPro" id="IPR011711">
    <property type="entry name" value="GntR_C"/>
</dbReference>
<dbReference type="Gene3D" id="1.20.120.530">
    <property type="entry name" value="GntR ligand-binding domain-like"/>
    <property type="match status" value="1"/>
</dbReference>
<organism evidence="5 6">
    <name type="scientific">Pacificitalea manganoxidans</name>
    <dbReference type="NCBI Taxonomy" id="1411902"/>
    <lineage>
        <taxon>Bacteria</taxon>
        <taxon>Pseudomonadati</taxon>
        <taxon>Pseudomonadota</taxon>
        <taxon>Alphaproteobacteria</taxon>
        <taxon>Rhodobacterales</taxon>
        <taxon>Paracoccaceae</taxon>
        <taxon>Pacificitalea</taxon>
    </lineage>
</organism>
<dbReference type="Proteomes" id="UP000219050">
    <property type="component" value="Plasmid pDY25-A"/>
</dbReference>
<accession>A0A291M3Y7</accession>